<protein>
    <submittedName>
        <fullName evidence="2">ABC transporter permease</fullName>
    </submittedName>
</protein>
<feature type="transmembrane region" description="Helical" evidence="1">
    <location>
        <begin position="333"/>
        <end position="351"/>
    </location>
</feature>
<feature type="transmembrane region" description="Helical" evidence="1">
    <location>
        <begin position="111"/>
        <end position="137"/>
    </location>
</feature>
<accession>A0ABW2P8W6</accession>
<evidence type="ECO:0000313" key="3">
    <source>
        <dbReference type="Proteomes" id="UP001596496"/>
    </source>
</evidence>
<dbReference type="EMBL" id="JBHTCG010000012">
    <property type="protein sequence ID" value="MFC7384450.1"/>
    <property type="molecule type" value="Genomic_DNA"/>
</dbReference>
<keyword evidence="1" id="KW-0472">Membrane</keyword>
<comment type="caution">
    <text evidence="2">The sequence shown here is derived from an EMBL/GenBank/DDBJ whole genome shotgun (WGS) entry which is preliminary data.</text>
</comment>
<name>A0ABW2P8W6_9ACTN</name>
<feature type="transmembrane region" description="Helical" evidence="1">
    <location>
        <begin position="157"/>
        <end position="181"/>
    </location>
</feature>
<gene>
    <name evidence="2" type="ORF">ACFQSB_19725</name>
</gene>
<keyword evidence="3" id="KW-1185">Reference proteome</keyword>
<evidence type="ECO:0000256" key="1">
    <source>
        <dbReference type="SAM" id="Phobius"/>
    </source>
</evidence>
<proteinExistence type="predicted"/>
<feature type="transmembrane region" description="Helical" evidence="1">
    <location>
        <begin position="188"/>
        <end position="207"/>
    </location>
</feature>
<feature type="transmembrane region" description="Helical" evidence="1">
    <location>
        <begin position="64"/>
        <end position="90"/>
    </location>
</feature>
<evidence type="ECO:0000313" key="2">
    <source>
        <dbReference type="EMBL" id="MFC7384450.1"/>
    </source>
</evidence>
<keyword evidence="1" id="KW-1133">Transmembrane helix</keyword>
<dbReference type="Proteomes" id="UP001596496">
    <property type="component" value="Unassembled WGS sequence"/>
</dbReference>
<reference evidence="3" key="1">
    <citation type="journal article" date="2019" name="Int. J. Syst. Evol. Microbiol.">
        <title>The Global Catalogue of Microorganisms (GCM) 10K type strain sequencing project: providing services to taxonomists for standard genome sequencing and annotation.</title>
        <authorList>
            <consortium name="The Broad Institute Genomics Platform"/>
            <consortium name="The Broad Institute Genome Sequencing Center for Infectious Disease"/>
            <person name="Wu L."/>
            <person name="Ma J."/>
        </authorList>
    </citation>
    <scope>NUCLEOTIDE SEQUENCE [LARGE SCALE GENOMIC DNA]</scope>
    <source>
        <strain evidence="3">CECT 7649</strain>
    </source>
</reference>
<dbReference type="RefSeq" id="WP_380828216.1">
    <property type="nucleotide sequence ID" value="NZ_JBHTCG010000012.1"/>
</dbReference>
<organism evidence="2 3">
    <name type="scientific">Sphaerisporangium rhizosphaerae</name>
    <dbReference type="NCBI Taxonomy" id="2269375"/>
    <lineage>
        <taxon>Bacteria</taxon>
        <taxon>Bacillati</taxon>
        <taxon>Actinomycetota</taxon>
        <taxon>Actinomycetes</taxon>
        <taxon>Streptosporangiales</taxon>
        <taxon>Streptosporangiaceae</taxon>
        <taxon>Sphaerisporangium</taxon>
    </lineage>
</organism>
<sequence length="356" mass="38079">MTWLTWRQFRGAAVTMSAVLVAFTAFLALSGPELASDYSTGVTACTLSGDCASFFDRFFDEYEIPFLAVTVTVLVLPGLLGLFWGAPLITRELEGGTHLMVWSQSVTRARWLAVKLALTGLAAMTAAGLCGLAVTWWSAPLDKSAAAGFALMDPLVFGARGIVPMGYAAFALVLGVTVGMLVRRTLSAMAVTLIVFTALQIAMPLMVRPHLLPPVRSSFELDTSNVDAISSPPGGESARVSLDPAIPGHPGAWVLSSRLLDPSGRPAAADAGGAAVPVSLTSGPCGPSERTEQAARAGHAMDPCLAEINRLGYRQEATYQPFDRFWLFQWIETGVYALLTLGVTGFCFWWIRRRMS</sequence>
<keyword evidence="1" id="KW-0812">Transmembrane</keyword>